<evidence type="ECO:0000313" key="4">
    <source>
        <dbReference type="WBParaSite" id="HNAJ_0000427301-mRNA-1"/>
    </source>
</evidence>
<reference evidence="4" key="1">
    <citation type="submission" date="2017-02" db="UniProtKB">
        <authorList>
            <consortium name="WormBaseParasite"/>
        </authorList>
    </citation>
    <scope>IDENTIFICATION</scope>
</reference>
<feature type="coiled-coil region" evidence="1">
    <location>
        <begin position="29"/>
        <end position="63"/>
    </location>
</feature>
<name>A0A0R3TB34_RODNA</name>
<dbReference type="EMBL" id="UZAE01002897">
    <property type="protein sequence ID" value="VDO00131.1"/>
    <property type="molecule type" value="Genomic_DNA"/>
</dbReference>
<dbReference type="WBParaSite" id="HNAJ_0000427301-mRNA-1">
    <property type="protein sequence ID" value="HNAJ_0000427301-mRNA-1"/>
    <property type="gene ID" value="HNAJ_0000427301"/>
</dbReference>
<keyword evidence="3" id="KW-1185">Reference proteome</keyword>
<accession>A0A0R3TB34</accession>
<keyword evidence="1" id="KW-0175">Coiled coil</keyword>
<dbReference type="STRING" id="102285.A0A0R3TB34"/>
<sequence>MEDRTHFTTSLIQKLRTSSILQFDTLKLEENWRAEISELQSIIKALSDENAQLTEMIEAAKSSRSHRLVAATAPRKTEEESLLRRLKEVVDAQTVELRSQRRILAQRSIDFDAMKLQAVRLAHLNAKGPRLKFITQNEDLSGGMIAYLTDKIKDLETRLQAKRVLIEEMKNHIGPSPEGCQYSKALMTTSLVS</sequence>
<organism evidence="4">
    <name type="scientific">Rodentolepis nana</name>
    <name type="common">Dwarf tapeworm</name>
    <name type="synonym">Hymenolepis nana</name>
    <dbReference type="NCBI Taxonomy" id="102285"/>
    <lineage>
        <taxon>Eukaryota</taxon>
        <taxon>Metazoa</taxon>
        <taxon>Spiralia</taxon>
        <taxon>Lophotrochozoa</taxon>
        <taxon>Platyhelminthes</taxon>
        <taxon>Cestoda</taxon>
        <taxon>Eucestoda</taxon>
        <taxon>Cyclophyllidea</taxon>
        <taxon>Hymenolepididae</taxon>
        <taxon>Rodentolepis</taxon>
    </lineage>
</organism>
<reference evidence="2 3" key="2">
    <citation type="submission" date="2018-11" db="EMBL/GenBank/DDBJ databases">
        <authorList>
            <consortium name="Pathogen Informatics"/>
        </authorList>
    </citation>
    <scope>NUCLEOTIDE SEQUENCE [LARGE SCALE GENOMIC DNA]</scope>
</reference>
<evidence type="ECO:0000313" key="2">
    <source>
        <dbReference type="EMBL" id="VDO00131.1"/>
    </source>
</evidence>
<dbReference type="AlphaFoldDB" id="A0A0R3TB34"/>
<proteinExistence type="predicted"/>
<dbReference type="OrthoDB" id="10069524at2759"/>
<evidence type="ECO:0000256" key="1">
    <source>
        <dbReference type="SAM" id="Coils"/>
    </source>
</evidence>
<evidence type="ECO:0000313" key="3">
    <source>
        <dbReference type="Proteomes" id="UP000278807"/>
    </source>
</evidence>
<gene>
    <name evidence="2" type="ORF">HNAJ_LOCUS4271</name>
</gene>
<dbReference type="Proteomes" id="UP000278807">
    <property type="component" value="Unassembled WGS sequence"/>
</dbReference>
<protein>
    <submittedName>
        <fullName evidence="2 4">Uncharacterized protein</fullName>
    </submittedName>
</protein>